<evidence type="ECO:0000313" key="3">
    <source>
        <dbReference type="Proteomes" id="UP000030742"/>
    </source>
</evidence>
<sequence length="230" mass="25846">MTGKMTLKLLQAVTLLCLTNEILCLSCIELQQKSEKECFTSDMRKSHNGNYGHCVKTRMKRHQSFCDTDGEDDDYYCRSCSCDSCSYNKCEGQCESCCHSCCANYVQCHTNHCCHEQCRYECGTSNCRSNCRESCYQSLRRNQTPAKIVQPNVVYGGAPAAVQKQDSSINNNNNLRNVTTVINVKNVVNSTNFLNLPINMTSINRNNITLKELERGGGSTQDCCIVIGKY</sequence>
<dbReference type="Proteomes" id="UP000030742">
    <property type="component" value="Unassembled WGS sequence"/>
</dbReference>
<accession>U4U5J8</accession>
<evidence type="ECO:0000313" key="2">
    <source>
        <dbReference type="EMBL" id="ERL87618.1"/>
    </source>
</evidence>
<protein>
    <recommendedName>
        <fullName evidence="4">TNFR-Cys domain-containing protein</fullName>
    </recommendedName>
</protein>
<evidence type="ECO:0000256" key="1">
    <source>
        <dbReference type="SAM" id="SignalP"/>
    </source>
</evidence>
<dbReference type="EMBL" id="KB631982">
    <property type="protein sequence ID" value="ERL87618.1"/>
    <property type="molecule type" value="Genomic_DNA"/>
</dbReference>
<gene>
    <name evidence="2" type="ORF">D910_05009</name>
</gene>
<evidence type="ECO:0008006" key="4">
    <source>
        <dbReference type="Google" id="ProtNLM"/>
    </source>
</evidence>
<name>U4U5J8_DENPD</name>
<feature type="signal peptide" evidence="1">
    <location>
        <begin position="1"/>
        <end position="24"/>
    </location>
</feature>
<dbReference type="AlphaFoldDB" id="U4U5J8"/>
<keyword evidence="1" id="KW-0732">Signal</keyword>
<organism evidence="2 3">
    <name type="scientific">Dendroctonus ponderosae</name>
    <name type="common">Mountain pine beetle</name>
    <dbReference type="NCBI Taxonomy" id="77166"/>
    <lineage>
        <taxon>Eukaryota</taxon>
        <taxon>Metazoa</taxon>
        <taxon>Ecdysozoa</taxon>
        <taxon>Arthropoda</taxon>
        <taxon>Hexapoda</taxon>
        <taxon>Insecta</taxon>
        <taxon>Pterygota</taxon>
        <taxon>Neoptera</taxon>
        <taxon>Endopterygota</taxon>
        <taxon>Coleoptera</taxon>
        <taxon>Polyphaga</taxon>
        <taxon>Cucujiformia</taxon>
        <taxon>Curculionidae</taxon>
        <taxon>Scolytinae</taxon>
        <taxon>Dendroctonus</taxon>
    </lineage>
</organism>
<reference evidence="2 3" key="1">
    <citation type="journal article" date="2013" name="Genome Biol.">
        <title>Draft genome of the mountain pine beetle, Dendroctonus ponderosae Hopkins, a major forest pest.</title>
        <authorList>
            <person name="Keeling C.I."/>
            <person name="Yuen M.M."/>
            <person name="Liao N.Y."/>
            <person name="Docking T.R."/>
            <person name="Chan S.K."/>
            <person name="Taylor G.A."/>
            <person name="Palmquist D.L."/>
            <person name="Jackman S.D."/>
            <person name="Nguyen A."/>
            <person name="Li M."/>
            <person name="Henderson H."/>
            <person name="Janes J.K."/>
            <person name="Zhao Y."/>
            <person name="Pandoh P."/>
            <person name="Moore R."/>
            <person name="Sperling F.A."/>
            <person name="Huber D.P."/>
            <person name="Birol I."/>
            <person name="Jones S.J."/>
            <person name="Bohlmann J."/>
        </authorList>
    </citation>
    <scope>NUCLEOTIDE SEQUENCE</scope>
</reference>
<proteinExistence type="predicted"/>
<feature type="chain" id="PRO_5004655943" description="TNFR-Cys domain-containing protein" evidence="1">
    <location>
        <begin position="25"/>
        <end position="230"/>
    </location>
</feature>